<dbReference type="HOGENOM" id="CLU_013985_31_0_6"/>
<dbReference type="STRING" id="319224.Sputcn32_3023"/>
<dbReference type="AlphaFoldDB" id="A4Y9V3"/>
<dbReference type="Pfam" id="PF13302">
    <property type="entry name" value="Acetyltransf_3"/>
    <property type="match status" value="1"/>
</dbReference>
<dbReference type="eggNOG" id="COG1670">
    <property type="taxonomic scope" value="Bacteria"/>
</dbReference>
<dbReference type="InterPro" id="IPR000182">
    <property type="entry name" value="GNAT_dom"/>
</dbReference>
<dbReference type="Gene3D" id="3.40.630.30">
    <property type="match status" value="1"/>
</dbReference>
<dbReference type="PROSITE" id="PS51186">
    <property type="entry name" value="GNAT"/>
    <property type="match status" value="1"/>
</dbReference>
<dbReference type="GO" id="GO:0016747">
    <property type="term" value="F:acyltransferase activity, transferring groups other than amino-acyl groups"/>
    <property type="evidence" value="ECO:0007669"/>
    <property type="project" value="InterPro"/>
</dbReference>
<accession>A4Y9V3</accession>
<dbReference type="KEGG" id="spc:Sputcn32_3023"/>
<proteinExistence type="predicted"/>
<dbReference type="PANTHER" id="PTHR43328:SF1">
    <property type="entry name" value="N-ACETYLTRANSFERASE DOMAIN-CONTAINING PROTEIN"/>
    <property type="match status" value="1"/>
</dbReference>
<dbReference type="SUPFAM" id="SSF55729">
    <property type="entry name" value="Acyl-CoA N-acyltransferases (Nat)"/>
    <property type="match status" value="1"/>
</dbReference>
<evidence type="ECO:0000313" key="2">
    <source>
        <dbReference type="EMBL" id="ABP76736.1"/>
    </source>
</evidence>
<gene>
    <name evidence="2" type="ordered locus">Sputcn32_3023</name>
</gene>
<reference evidence="2" key="1">
    <citation type="submission" date="2007-04" db="EMBL/GenBank/DDBJ databases">
        <title>Complete sequence of Shewanella putrefaciens CN-32.</title>
        <authorList>
            <consortium name="US DOE Joint Genome Institute"/>
            <person name="Copeland A."/>
            <person name="Lucas S."/>
            <person name="Lapidus A."/>
            <person name="Barry K."/>
            <person name="Detter J.C."/>
            <person name="Glavina del Rio T."/>
            <person name="Hammon N."/>
            <person name="Israni S."/>
            <person name="Dalin E."/>
            <person name="Tice H."/>
            <person name="Pitluck S."/>
            <person name="Chain P."/>
            <person name="Malfatti S."/>
            <person name="Shin M."/>
            <person name="Vergez L."/>
            <person name="Schmutz J."/>
            <person name="Larimer F."/>
            <person name="Land M."/>
            <person name="Hauser L."/>
            <person name="Kyrpides N."/>
            <person name="Mikhailova N."/>
            <person name="Romine M.F."/>
            <person name="Fredrickson J."/>
            <person name="Tiedje J."/>
            <person name="Richardson P."/>
        </authorList>
    </citation>
    <scope>NUCLEOTIDE SEQUENCE [LARGE SCALE GENOMIC DNA]</scope>
    <source>
        <strain evidence="2">CN-32</strain>
    </source>
</reference>
<sequence>MGDGAQTDPEMHSVTTQSVNLRAIEISDLEVFFSHQSDPIAHHLAQFPPREREAFFAHWQQNILYSKQVLSRAIWVDGRLVGNIVNFQHKGQSLLGYWIGREYWGQGIATQALKVFLPLTSVRPLFAHVAKHNHASLRALLRQGFILTGQQIKESEDTQALLELRLS</sequence>
<feature type="domain" description="N-acetyltransferase" evidence="1">
    <location>
        <begin position="19"/>
        <end position="167"/>
    </location>
</feature>
<keyword evidence="2" id="KW-0808">Transferase</keyword>
<dbReference type="PANTHER" id="PTHR43328">
    <property type="entry name" value="ACETYLTRANSFERASE-RELATED"/>
    <property type="match status" value="1"/>
</dbReference>
<organism evidence="2">
    <name type="scientific">Shewanella putrefaciens (strain CN-32 / ATCC BAA-453)</name>
    <dbReference type="NCBI Taxonomy" id="319224"/>
    <lineage>
        <taxon>Bacteria</taxon>
        <taxon>Pseudomonadati</taxon>
        <taxon>Pseudomonadota</taxon>
        <taxon>Gammaproteobacteria</taxon>
        <taxon>Alteromonadales</taxon>
        <taxon>Shewanellaceae</taxon>
        <taxon>Shewanella</taxon>
    </lineage>
</organism>
<evidence type="ECO:0000259" key="1">
    <source>
        <dbReference type="PROSITE" id="PS51186"/>
    </source>
</evidence>
<name>A4Y9V3_SHEPC</name>
<protein>
    <submittedName>
        <fullName evidence="2">GCN5-related N-acetyltransferase</fullName>
    </submittedName>
</protein>
<dbReference type="InterPro" id="IPR016181">
    <property type="entry name" value="Acyl_CoA_acyltransferase"/>
</dbReference>
<dbReference type="EMBL" id="CP000681">
    <property type="protein sequence ID" value="ABP76736.1"/>
    <property type="molecule type" value="Genomic_DNA"/>
</dbReference>